<dbReference type="Pfam" id="PF00128">
    <property type="entry name" value="Alpha-amylase"/>
    <property type="match status" value="1"/>
</dbReference>
<proteinExistence type="predicted"/>
<dbReference type="Gene3D" id="3.20.20.80">
    <property type="entry name" value="Glycosidases"/>
    <property type="match status" value="3"/>
</dbReference>
<keyword evidence="3" id="KW-1185">Reference proteome</keyword>
<dbReference type="EMBL" id="BAPV01000061">
    <property type="protein sequence ID" value="GBQ93955.1"/>
    <property type="molecule type" value="Genomic_DNA"/>
</dbReference>
<dbReference type="Gene3D" id="1.10.10.470">
    <property type="entry name" value="Maltooligosyl trehalose synthase, domain 4"/>
    <property type="match status" value="1"/>
</dbReference>
<comment type="caution">
    <text evidence="2">The sequence shown here is derived from an EMBL/GenBank/DDBJ whole genome shotgun (WGS) entry which is preliminary data.</text>
</comment>
<dbReference type="Proteomes" id="UP001062776">
    <property type="component" value="Unassembled WGS sequence"/>
</dbReference>
<reference evidence="2" key="1">
    <citation type="submission" date="2013-04" db="EMBL/GenBank/DDBJ databases">
        <title>The genome sequencing project of 58 acetic acid bacteria.</title>
        <authorList>
            <person name="Okamoto-Kainuma A."/>
            <person name="Ishikawa M."/>
            <person name="Umino S."/>
            <person name="Koizumi Y."/>
            <person name="Shiwa Y."/>
            <person name="Yoshikawa H."/>
            <person name="Matsutani M."/>
            <person name="Matsushita K."/>
        </authorList>
    </citation>
    <scope>NUCLEOTIDE SEQUENCE</scope>
    <source>
        <strain evidence="2">NRIC 0535</strain>
    </source>
</reference>
<dbReference type="InterPro" id="IPR006047">
    <property type="entry name" value="GH13_cat_dom"/>
</dbReference>
<evidence type="ECO:0000313" key="2">
    <source>
        <dbReference type="EMBL" id="GBQ93955.1"/>
    </source>
</evidence>
<accession>A0ABQ0Q6U1</accession>
<dbReference type="InterPro" id="IPR012767">
    <property type="entry name" value="Trehalose_TreY"/>
</dbReference>
<evidence type="ECO:0000259" key="1">
    <source>
        <dbReference type="SMART" id="SM00642"/>
    </source>
</evidence>
<dbReference type="SMART" id="SM00642">
    <property type="entry name" value="Aamy"/>
    <property type="match status" value="1"/>
</dbReference>
<dbReference type="CDD" id="cd11336">
    <property type="entry name" value="AmyAc_MTSase"/>
    <property type="match status" value="1"/>
</dbReference>
<feature type="domain" description="Glycosyl hydrolase family 13 catalytic" evidence="1">
    <location>
        <begin position="7"/>
        <end position="486"/>
    </location>
</feature>
<dbReference type="RefSeq" id="WP_264817545.1">
    <property type="nucleotide sequence ID" value="NZ_BAPV01000061.1"/>
</dbReference>
<evidence type="ECO:0000313" key="3">
    <source>
        <dbReference type="Proteomes" id="UP001062776"/>
    </source>
</evidence>
<dbReference type="NCBIfam" id="TIGR02401">
    <property type="entry name" value="trehalose_TreY"/>
    <property type="match status" value="1"/>
</dbReference>
<dbReference type="PANTHER" id="PTHR10357">
    <property type="entry name" value="ALPHA-AMYLASE FAMILY MEMBER"/>
    <property type="match status" value="1"/>
</dbReference>
<dbReference type="Gene3D" id="3.30.1590.10">
    <property type="entry name" value="Maltooligosyl trehalose synthase, domain 2"/>
    <property type="match status" value="1"/>
</dbReference>
<dbReference type="InterPro" id="IPR013797">
    <property type="entry name" value="Maltooligo_trehalose_synth_4"/>
</dbReference>
<protein>
    <submittedName>
        <fullName evidence="2">1,4-alpha-D-glucan 1-alpha-D-glucosylmutase</fullName>
    </submittedName>
</protein>
<organism evidence="2 3">
    <name type="scientific">Asaia krungthepensis NRIC 0535</name>
    <dbReference type="NCBI Taxonomy" id="1307925"/>
    <lineage>
        <taxon>Bacteria</taxon>
        <taxon>Pseudomonadati</taxon>
        <taxon>Pseudomonadota</taxon>
        <taxon>Alphaproteobacteria</taxon>
        <taxon>Acetobacterales</taxon>
        <taxon>Acetobacteraceae</taxon>
        <taxon>Asaia</taxon>
    </lineage>
</organism>
<dbReference type="PANTHER" id="PTHR10357:SF216">
    <property type="entry name" value="MALTOOLIGOSYL TREHALOSE SYNTHASE-RELATED"/>
    <property type="match status" value="1"/>
</dbReference>
<name>A0ABQ0Q6U1_9PROT</name>
<dbReference type="SUPFAM" id="SSF51445">
    <property type="entry name" value="(Trans)glycosidases"/>
    <property type="match status" value="1"/>
</dbReference>
<gene>
    <name evidence="2" type="ORF">AA0535_3002</name>
</gene>
<dbReference type="InterPro" id="IPR017853">
    <property type="entry name" value="GH"/>
</dbReference>
<sequence>MTPLPLTATLRLQFHREFTFDDALPLIPYFRKLGISHIYASPLLASTPGSMHGYDTVDCQLIDPDRGGIEGLRRLVSSLREEGMGLILDIVPNHMGLGADNRWWMDVLRHGQKSAYAQHFDIDWTPSEPSLHGRVLLPFLGAPLADILTSGDLKVDFDSASNTAQLTYGEQRYPLSPESEARLLADIRAPSGQVLYPGFLNSEPGKALLSRLTTLLDPHSKSGRARMSALLDEQHYRLAWWRVAGDLINWRRFFDVTSLVALRMDRRDVFDDAHRLVFELYREGLIDGLRVDHVDGLARPAEYCSRLRARLDALQRERPTELRGQAPFFIEKILQKNEILPLEWPVTGTTGYDFLEQVDLLLHDPKGEEPITALWSEIGSADFETVEHVARHEKLDTSFTGEFAALTALLVQEFPQGRDLTRQAIGSALRALLTVFPVYRSYFADGGDSGADFRAIDRARHEAAQILPPWQHEVLDQICQYLADARIDTTERQEILERFEHLTAPLTAKAGEDTAFYRYARLLSRNDVGCSPARFAAPASAFHAMNKERLSHHPLALLTTATHDHKRGEDGRTRLMVLSEADARWPDTARSWAQQTESDLEKTSHGPSPVAADRYFIFQTLISSWPLHESEWSAYPERLDDYLTKALREAGERTSWSNPDEAYEEACLSFARSCASGAFKPTIAAYLAKIGPAAALNSLSQALLRMTSPGVPDLYQGRECWDFSLVDPDNRRPVDYPAHEAMLAQAIVFDEACANWKDGRVKQALVETVLTDRMDRPALYESSVYLPLIPEGPLAEHFVAFERESPVGACLVIAPRLTLSLSPDEGLRVSHAALRETTIPAKGSWRSLLHDDFYHEGGPLSLGYLIGRAPLDFLIRRA</sequence>